<comment type="similarity">
    <text evidence="5">Belongs to the L2HGDH family.</text>
</comment>
<reference evidence="7 8" key="1">
    <citation type="submission" date="2012-08" db="EMBL/GenBank/DDBJ databases">
        <title>Whole genome shotgun sequence of Austwickia chelonae NBRC 105200.</title>
        <authorList>
            <person name="Yoshida I."/>
            <person name="Hosoyama A."/>
            <person name="Tsuchikane K."/>
            <person name="Katsumata H."/>
            <person name="Ando Y."/>
            <person name="Ohji S."/>
            <person name="Hamada M."/>
            <person name="Tamura T."/>
            <person name="Yamazoe A."/>
            <person name="Yamazaki S."/>
            <person name="Fujita N."/>
        </authorList>
    </citation>
    <scope>NUCLEOTIDE SEQUENCE [LARGE SCALE GENOMIC DNA]</scope>
    <source>
        <strain evidence="7 8">NBRC 105200</strain>
    </source>
</reference>
<dbReference type="eggNOG" id="COG0579">
    <property type="taxonomic scope" value="Bacteria"/>
</dbReference>
<dbReference type="SUPFAM" id="SSF51905">
    <property type="entry name" value="FAD/NAD(P)-binding domain"/>
    <property type="match status" value="1"/>
</dbReference>
<dbReference type="Proteomes" id="UP000008495">
    <property type="component" value="Unassembled WGS sequence"/>
</dbReference>
<protein>
    <submittedName>
        <fullName evidence="7">Putative oxidoreductase</fullName>
    </submittedName>
</protein>
<evidence type="ECO:0000259" key="6">
    <source>
        <dbReference type="Pfam" id="PF01266"/>
    </source>
</evidence>
<dbReference type="GO" id="GO:0005737">
    <property type="term" value="C:cytoplasm"/>
    <property type="evidence" value="ECO:0007669"/>
    <property type="project" value="TreeGrafter"/>
</dbReference>
<organism evidence="7 8">
    <name type="scientific">Austwickia chelonae NBRC 105200</name>
    <dbReference type="NCBI Taxonomy" id="1184607"/>
    <lineage>
        <taxon>Bacteria</taxon>
        <taxon>Bacillati</taxon>
        <taxon>Actinomycetota</taxon>
        <taxon>Actinomycetes</taxon>
        <taxon>Micrococcales</taxon>
        <taxon>Dermatophilaceae</taxon>
        <taxon>Austwickia</taxon>
    </lineage>
</organism>
<dbReference type="EMBL" id="BAGZ01000002">
    <property type="protein sequence ID" value="GAB76663.1"/>
    <property type="molecule type" value="Genomic_DNA"/>
</dbReference>
<dbReference type="PANTHER" id="PTHR43104:SF2">
    <property type="entry name" value="L-2-HYDROXYGLUTARATE DEHYDROGENASE, MITOCHONDRIAL"/>
    <property type="match status" value="1"/>
</dbReference>
<sequence length="419" mass="46298">MTPPLSYPPEPGLGAPRVYDYVVIGGGIVGLSTAMTLLQERPHADVLVLEKEDVVAGHQTGHNSGVIHAGIYYTPGSLKAKLCKQGAQWTRDFCDHYGIPYRDTGKLIVATDDEELARMHALYERALINELDVELVDAAELRRREPEITGIGAIFLRSTGIVDYREVCRQMADVIGAQGGELRLGTKVVGIHESLSEVSLDVQVGDGEKERLYCRQLVVCGGIQADRLATMAGIDVDFQMMPFRGEYYRLDPKHNDIVDTLIYPVPDPDLPFLGVHLTLMMDGGVTVGPNAVMGFSREGYEKYSVNPRDMVSFMRFPGFWKVAKSQLKTGLVEQWNSMYKPGYLELVRKYCPSLTVEDLTPEPCGIRAQAVRKDGSMIEDFLFYDTPRMVHVCNAPSPAATSAMPIAALITEKVLAHDS</sequence>
<dbReference type="NCBIfam" id="NF008726">
    <property type="entry name" value="PRK11728.1"/>
    <property type="match status" value="1"/>
</dbReference>
<dbReference type="OrthoDB" id="9801699at2"/>
<dbReference type="STRING" id="100225.SAMN05421595_1796"/>
<evidence type="ECO:0000256" key="4">
    <source>
        <dbReference type="ARBA" id="ARBA00023002"/>
    </source>
</evidence>
<evidence type="ECO:0000256" key="3">
    <source>
        <dbReference type="ARBA" id="ARBA00022827"/>
    </source>
</evidence>
<keyword evidence="4" id="KW-0560">Oxidoreductase</keyword>
<dbReference type="Pfam" id="PF01266">
    <property type="entry name" value="DAO"/>
    <property type="match status" value="1"/>
</dbReference>
<gene>
    <name evidence="7" type="ORF">AUCHE_02_00220</name>
</gene>
<dbReference type="RefSeq" id="WP_006501414.1">
    <property type="nucleotide sequence ID" value="NZ_BAGZ01000002.1"/>
</dbReference>
<keyword evidence="3" id="KW-0274">FAD</keyword>
<evidence type="ECO:0000313" key="8">
    <source>
        <dbReference type="Proteomes" id="UP000008495"/>
    </source>
</evidence>
<dbReference type="GO" id="GO:0047545">
    <property type="term" value="F:(S)-2-hydroxyglutarate dehydrogenase activity"/>
    <property type="evidence" value="ECO:0007669"/>
    <property type="project" value="TreeGrafter"/>
</dbReference>
<keyword evidence="2" id="KW-0285">Flavoprotein</keyword>
<comment type="caution">
    <text evidence="7">The sequence shown here is derived from an EMBL/GenBank/DDBJ whole genome shotgun (WGS) entry which is preliminary data.</text>
</comment>
<dbReference type="InterPro" id="IPR006076">
    <property type="entry name" value="FAD-dep_OxRdtase"/>
</dbReference>
<dbReference type="Gene3D" id="3.30.9.10">
    <property type="entry name" value="D-Amino Acid Oxidase, subunit A, domain 2"/>
    <property type="match status" value="1"/>
</dbReference>
<dbReference type="AlphaFoldDB" id="K6V3K9"/>
<dbReference type="PANTHER" id="PTHR43104">
    <property type="entry name" value="L-2-HYDROXYGLUTARATE DEHYDROGENASE, MITOCHONDRIAL"/>
    <property type="match status" value="1"/>
</dbReference>
<evidence type="ECO:0000256" key="1">
    <source>
        <dbReference type="ARBA" id="ARBA00001974"/>
    </source>
</evidence>
<dbReference type="Gene3D" id="3.50.50.60">
    <property type="entry name" value="FAD/NAD(P)-binding domain"/>
    <property type="match status" value="1"/>
</dbReference>
<feature type="domain" description="FAD dependent oxidoreductase" evidence="6">
    <location>
        <begin position="20"/>
        <end position="412"/>
    </location>
</feature>
<comment type="cofactor">
    <cofactor evidence="1">
        <name>FAD</name>
        <dbReference type="ChEBI" id="CHEBI:57692"/>
    </cofactor>
</comment>
<evidence type="ECO:0000256" key="5">
    <source>
        <dbReference type="ARBA" id="ARBA00037941"/>
    </source>
</evidence>
<proteinExistence type="inferred from homology"/>
<keyword evidence="8" id="KW-1185">Reference proteome</keyword>
<name>K6V3K9_9MICO</name>
<accession>K6V3K9</accession>
<evidence type="ECO:0000256" key="2">
    <source>
        <dbReference type="ARBA" id="ARBA00022630"/>
    </source>
</evidence>
<evidence type="ECO:0000313" key="7">
    <source>
        <dbReference type="EMBL" id="GAB76663.1"/>
    </source>
</evidence>
<dbReference type="InterPro" id="IPR036188">
    <property type="entry name" value="FAD/NAD-bd_sf"/>
</dbReference>